<dbReference type="InterPro" id="IPR007037">
    <property type="entry name" value="SIP_rossman_dom"/>
</dbReference>
<dbReference type="Proteomes" id="UP000474175">
    <property type="component" value="Unassembled WGS sequence"/>
</dbReference>
<dbReference type="InterPro" id="IPR013113">
    <property type="entry name" value="SIP_FAD-bd"/>
</dbReference>
<dbReference type="PANTHER" id="PTHR30157:SF0">
    <property type="entry name" value="NADPH-DEPENDENT FERRIC-CHELATE REDUCTASE"/>
    <property type="match status" value="1"/>
</dbReference>
<dbReference type="InterPro" id="IPR039261">
    <property type="entry name" value="FNR_nucleotide-bd"/>
</dbReference>
<proteinExistence type="inferred from homology"/>
<accession>A0A6L9L1F7</accession>
<dbReference type="Pfam" id="PF08021">
    <property type="entry name" value="FAD_binding_9"/>
    <property type="match status" value="1"/>
</dbReference>
<dbReference type="PROSITE" id="PS51384">
    <property type="entry name" value="FAD_FR"/>
    <property type="match status" value="1"/>
</dbReference>
<keyword evidence="4" id="KW-1185">Reference proteome</keyword>
<evidence type="ECO:0000259" key="2">
    <source>
        <dbReference type="PROSITE" id="PS51384"/>
    </source>
</evidence>
<dbReference type="SUPFAM" id="SSF63380">
    <property type="entry name" value="Riboflavin synthase domain-like"/>
    <property type="match status" value="1"/>
</dbReference>
<dbReference type="GO" id="GO:0016491">
    <property type="term" value="F:oxidoreductase activity"/>
    <property type="evidence" value="ECO:0007669"/>
    <property type="project" value="InterPro"/>
</dbReference>
<evidence type="ECO:0000313" key="4">
    <source>
        <dbReference type="Proteomes" id="UP000474175"/>
    </source>
</evidence>
<dbReference type="InterPro" id="IPR017927">
    <property type="entry name" value="FAD-bd_FR_type"/>
</dbReference>
<dbReference type="PANTHER" id="PTHR30157">
    <property type="entry name" value="FERRIC REDUCTASE, NADPH-DEPENDENT"/>
    <property type="match status" value="1"/>
</dbReference>
<protein>
    <submittedName>
        <fullName evidence="3">Siderophore-interacting protein</fullName>
    </submittedName>
</protein>
<organism evidence="3 4">
    <name type="scientific">Spirosoma terrae</name>
    <dbReference type="NCBI Taxonomy" id="1968276"/>
    <lineage>
        <taxon>Bacteria</taxon>
        <taxon>Pseudomonadati</taxon>
        <taxon>Bacteroidota</taxon>
        <taxon>Cytophagia</taxon>
        <taxon>Cytophagales</taxon>
        <taxon>Cytophagaceae</taxon>
        <taxon>Spirosoma</taxon>
    </lineage>
</organism>
<dbReference type="InterPro" id="IPR039374">
    <property type="entry name" value="SIP_fam"/>
</dbReference>
<comment type="similarity">
    <text evidence="1">Belongs to the SIP oxidoreductase family.</text>
</comment>
<dbReference type="InterPro" id="IPR017938">
    <property type="entry name" value="Riboflavin_synthase-like_b-brl"/>
</dbReference>
<sequence length="275" mass="30186">MSQGRPTRQVVLELVRVVAFTDITPHMRRIKVAGEGLIGLQGLIPGVHLKILLPAPGQEKPALPTFDANGQPLPPSEESRPIVRTYTVRSFQPETGAVDIDFVLHGDEGPASAWATNVAIGHYLGLALRGGVPYREADWYLLAGDQTALPAIGAILEQLPASARGLAFIEVPDATEEQTIQYEAAIELHWLHRNGVEAGQSSLLDDAIRAAAIPDGLSQTRFIWVATESSAAKQIRSYLRIRHQLAQHELHVAAYWKLGLDEDAYHDMRHREANQ</sequence>
<dbReference type="AlphaFoldDB" id="A0A6L9L1F7"/>
<dbReference type="EMBL" id="JAAFZH010000001">
    <property type="protein sequence ID" value="NDU93332.1"/>
    <property type="molecule type" value="Genomic_DNA"/>
</dbReference>
<gene>
    <name evidence="3" type="ORF">GK108_00450</name>
</gene>
<evidence type="ECO:0000256" key="1">
    <source>
        <dbReference type="ARBA" id="ARBA00035644"/>
    </source>
</evidence>
<dbReference type="CDD" id="cd06193">
    <property type="entry name" value="siderophore_interacting"/>
    <property type="match status" value="1"/>
</dbReference>
<name>A0A6L9L1F7_9BACT</name>
<reference evidence="3 4" key="1">
    <citation type="submission" date="2020-02" db="EMBL/GenBank/DDBJ databases">
        <title>Draft genome sequence of two Spirosoma agri KCTC 52727 and Spirosoma terrae KCTC 52035.</title>
        <authorList>
            <person name="Rojas J."/>
            <person name="Ambika Manirajan B."/>
            <person name="Suarez C."/>
            <person name="Ratering S."/>
            <person name="Schnell S."/>
        </authorList>
    </citation>
    <scope>NUCLEOTIDE SEQUENCE [LARGE SCALE GENOMIC DNA]</scope>
    <source>
        <strain evidence="3 4">KCTC 52035</strain>
    </source>
</reference>
<dbReference type="Gene3D" id="3.40.50.80">
    <property type="entry name" value="Nucleotide-binding domain of ferredoxin-NADP reductase (FNR) module"/>
    <property type="match status" value="1"/>
</dbReference>
<dbReference type="Pfam" id="PF04954">
    <property type="entry name" value="SIP"/>
    <property type="match status" value="1"/>
</dbReference>
<dbReference type="Gene3D" id="2.40.30.10">
    <property type="entry name" value="Translation factors"/>
    <property type="match status" value="1"/>
</dbReference>
<evidence type="ECO:0000313" key="3">
    <source>
        <dbReference type="EMBL" id="NDU93332.1"/>
    </source>
</evidence>
<feature type="domain" description="FAD-binding FR-type" evidence="2">
    <location>
        <begin position="10"/>
        <end position="140"/>
    </location>
</feature>
<dbReference type="RefSeq" id="WP_163941155.1">
    <property type="nucleotide sequence ID" value="NZ_JAAFZH010000001.1"/>
</dbReference>
<comment type="caution">
    <text evidence="3">The sequence shown here is derived from an EMBL/GenBank/DDBJ whole genome shotgun (WGS) entry which is preliminary data.</text>
</comment>